<keyword evidence="2" id="KW-1185">Reference proteome</keyword>
<dbReference type="RefSeq" id="WP_307229402.1">
    <property type="nucleotide sequence ID" value="NZ_JAUSTT010000011.1"/>
</dbReference>
<organism evidence="1 2">
    <name type="scientific">Bacillus chungangensis</name>
    <dbReference type="NCBI Taxonomy" id="587633"/>
    <lineage>
        <taxon>Bacteria</taxon>
        <taxon>Bacillati</taxon>
        <taxon>Bacillota</taxon>
        <taxon>Bacilli</taxon>
        <taxon>Bacillales</taxon>
        <taxon>Bacillaceae</taxon>
        <taxon>Bacillus</taxon>
    </lineage>
</organism>
<dbReference type="Proteomes" id="UP001223586">
    <property type="component" value="Unassembled WGS sequence"/>
</dbReference>
<name>A0ABT9WSR6_9BACI</name>
<gene>
    <name evidence="1" type="ORF">J2S08_002173</name>
</gene>
<dbReference type="Pfam" id="PF10704">
    <property type="entry name" value="DUF2508"/>
    <property type="match status" value="1"/>
</dbReference>
<sequence length="70" mass="8646">MFSKKRKLRRTYDDHLMELIEDTKETWLQKKKLMELSFGHHEQLSNETKVVQATYFFLLREVKKRKIFAK</sequence>
<reference evidence="1 2" key="1">
    <citation type="submission" date="2023-07" db="EMBL/GenBank/DDBJ databases">
        <title>Genomic Encyclopedia of Type Strains, Phase IV (KMG-IV): sequencing the most valuable type-strain genomes for metagenomic binning, comparative biology and taxonomic classification.</title>
        <authorList>
            <person name="Goeker M."/>
        </authorList>
    </citation>
    <scope>NUCLEOTIDE SEQUENCE [LARGE SCALE GENOMIC DNA]</scope>
    <source>
        <strain evidence="1 2">DSM 23837</strain>
    </source>
</reference>
<comment type="caution">
    <text evidence="1">The sequence shown here is derived from an EMBL/GenBank/DDBJ whole genome shotgun (WGS) entry which is preliminary data.</text>
</comment>
<protein>
    <recommendedName>
        <fullName evidence="3">DUF2508 domain-containing protein</fullName>
    </recommendedName>
</protein>
<dbReference type="InterPro" id="IPR019644">
    <property type="entry name" value="DUF2508"/>
</dbReference>
<evidence type="ECO:0000313" key="1">
    <source>
        <dbReference type="EMBL" id="MDQ0176336.1"/>
    </source>
</evidence>
<evidence type="ECO:0008006" key="3">
    <source>
        <dbReference type="Google" id="ProtNLM"/>
    </source>
</evidence>
<evidence type="ECO:0000313" key="2">
    <source>
        <dbReference type="Proteomes" id="UP001223586"/>
    </source>
</evidence>
<proteinExistence type="predicted"/>
<accession>A0ABT9WSR6</accession>
<dbReference type="EMBL" id="JAUSTT010000011">
    <property type="protein sequence ID" value="MDQ0176336.1"/>
    <property type="molecule type" value="Genomic_DNA"/>
</dbReference>